<keyword evidence="1" id="KW-1133">Transmembrane helix</keyword>
<dbReference type="InterPro" id="IPR000620">
    <property type="entry name" value="EamA_dom"/>
</dbReference>
<evidence type="ECO:0000313" key="4">
    <source>
        <dbReference type="Proteomes" id="UP000324194"/>
    </source>
</evidence>
<name>A0A5E4PLI5_9COXI</name>
<feature type="transmembrane region" description="Helical" evidence="1">
    <location>
        <begin position="122"/>
        <end position="140"/>
    </location>
</feature>
<dbReference type="Pfam" id="PF00892">
    <property type="entry name" value="EamA"/>
    <property type="match status" value="1"/>
</dbReference>
<accession>A0A5E4PLI5</accession>
<dbReference type="OrthoDB" id="5568153at2"/>
<dbReference type="InterPro" id="IPR037185">
    <property type="entry name" value="EmrE-like"/>
</dbReference>
<evidence type="ECO:0000259" key="2">
    <source>
        <dbReference type="Pfam" id="PF00892"/>
    </source>
</evidence>
<keyword evidence="4" id="KW-1185">Reference proteome</keyword>
<proteinExistence type="predicted"/>
<gene>
    <name evidence="3" type="ORF">AQUSIP_24490</name>
</gene>
<dbReference type="Proteomes" id="UP000324194">
    <property type="component" value="Chromosome 2"/>
</dbReference>
<feature type="transmembrane region" description="Helical" evidence="1">
    <location>
        <begin position="30"/>
        <end position="53"/>
    </location>
</feature>
<dbReference type="EMBL" id="LR699120">
    <property type="protein sequence ID" value="VVC77122.1"/>
    <property type="molecule type" value="Genomic_DNA"/>
</dbReference>
<protein>
    <recommendedName>
        <fullName evidence="2">EamA domain-containing protein</fullName>
    </recommendedName>
</protein>
<feature type="transmembrane region" description="Helical" evidence="1">
    <location>
        <begin position="94"/>
        <end position="115"/>
    </location>
</feature>
<reference evidence="3 4" key="1">
    <citation type="submission" date="2019-08" db="EMBL/GenBank/DDBJ databases">
        <authorList>
            <person name="Guy L."/>
        </authorList>
    </citation>
    <scope>NUCLEOTIDE SEQUENCE [LARGE SCALE GENOMIC DNA]</scope>
    <source>
        <strain evidence="3 4">SGT-108</strain>
    </source>
</reference>
<feature type="domain" description="EamA" evidence="2">
    <location>
        <begin position="2"/>
        <end position="139"/>
    </location>
</feature>
<dbReference type="KEGG" id="asip:AQUSIP_24490"/>
<organism evidence="3 4">
    <name type="scientific">Aquicella siphonis</name>
    <dbReference type="NCBI Taxonomy" id="254247"/>
    <lineage>
        <taxon>Bacteria</taxon>
        <taxon>Pseudomonadati</taxon>
        <taxon>Pseudomonadota</taxon>
        <taxon>Gammaproteobacteria</taxon>
        <taxon>Legionellales</taxon>
        <taxon>Coxiellaceae</taxon>
        <taxon>Aquicella</taxon>
    </lineage>
</organism>
<dbReference type="AlphaFoldDB" id="A0A5E4PLI5"/>
<evidence type="ECO:0000313" key="3">
    <source>
        <dbReference type="EMBL" id="VVC77122.1"/>
    </source>
</evidence>
<feature type="transmembrane region" description="Helical" evidence="1">
    <location>
        <begin position="65"/>
        <end position="88"/>
    </location>
</feature>
<keyword evidence="1" id="KW-0472">Membrane</keyword>
<sequence>MWFAYALLAAVLWGLNYSLAEKILQSISPITLLALEMLAGAILFFIISYCMNLRADWVTLTTRPSVLWMTILEIIVVLTASFFIVASIQGKNATVAGIIELIYPLFTILFTWVLFRENHVNLPVMIGGGFILLGVLIISYA</sequence>
<evidence type="ECO:0000256" key="1">
    <source>
        <dbReference type="SAM" id="Phobius"/>
    </source>
</evidence>
<keyword evidence="1" id="KW-0812">Transmembrane</keyword>
<dbReference type="SUPFAM" id="SSF103481">
    <property type="entry name" value="Multidrug resistance efflux transporter EmrE"/>
    <property type="match status" value="1"/>
</dbReference>
<dbReference type="GO" id="GO:0016020">
    <property type="term" value="C:membrane"/>
    <property type="evidence" value="ECO:0007669"/>
    <property type="project" value="InterPro"/>
</dbReference>
<dbReference type="RefSeq" id="WP_148340518.1">
    <property type="nucleotide sequence ID" value="NZ_LR699120.1"/>
</dbReference>